<organism evidence="2">
    <name type="scientific">Psilocybe cubensis</name>
    <name type="common">Psychedelic mushroom</name>
    <name type="synonym">Stropharia cubensis</name>
    <dbReference type="NCBI Taxonomy" id="181762"/>
    <lineage>
        <taxon>Eukaryota</taxon>
        <taxon>Fungi</taxon>
        <taxon>Dikarya</taxon>
        <taxon>Basidiomycota</taxon>
        <taxon>Agaricomycotina</taxon>
        <taxon>Agaricomycetes</taxon>
        <taxon>Agaricomycetidae</taxon>
        <taxon>Agaricales</taxon>
        <taxon>Agaricineae</taxon>
        <taxon>Strophariaceae</taxon>
        <taxon>Psilocybe</taxon>
    </lineage>
</organism>
<evidence type="ECO:0000313" key="2">
    <source>
        <dbReference type="EMBL" id="KAG5174139.1"/>
    </source>
</evidence>
<feature type="region of interest" description="Disordered" evidence="1">
    <location>
        <begin position="112"/>
        <end position="193"/>
    </location>
</feature>
<feature type="region of interest" description="Disordered" evidence="1">
    <location>
        <begin position="377"/>
        <end position="401"/>
    </location>
</feature>
<dbReference type="OrthoDB" id="2367685at2759"/>
<proteinExistence type="predicted"/>
<gene>
    <name evidence="2" type="ORF">JR316_000797</name>
</gene>
<sequence>MQAPSAGRINMEYRSLPPGWVAHYDQQYYVNLNATPPVASFVHPYDQYGRTSNNQISRPPTDAVPNAPMSGHQVQDHTRSVQIIPPFVAVTEAQGAQGPTFAQKLYASSLPTSLSYPTNATSRPSSSLGRSPEANLYATPPSSPIAGFLVPSPTSSSVVPAHSSSEPLRASPSVLHGSSRKPRGARSPNFPRTSFSVVDRTSVSESADEFGVRTISQNRQTLDSTRQLNNRPYSTELDTHQHRSVTVPTFVYSTTSTAQNPTRNAQSKKVTDHKITICSPNPLQVSTKITTPAFQVFTGTQSIQSSSSEISHVPSVAPSTKPVLAPIIIPNSSSLASRPHNDGTIIPTGADLPFRNQQVAYLPSTQNSMFWTSNHSQSVARSSTPPGQPGSRIVQNGKNPNANHKLLKKVGMAVGKSVGKATLRLGTKVALENMDSSANIDNSLMDAINTDIPEVAFTAASHAIASADNLAIDSSFDTGVCPPSSSTQFSPEYTAILQQMESMGLNQPVAPRQSSLDSSEVTNILATMHAMQVRHN</sequence>
<feature type="compositionally biased region" description="Low complexity" evidence="1">
    <location>
        <begin position="150"/>
        <end position="165"/>
    </location>
</feature>
<name>A0A8H8CRH2_PSICU</name>
<feature type="compositionally biased region" description="Polar residues" evidence="1">
    <location>
        <begin position="112"/>
        <end position="129"/>
    </location>
</feature>
<evidence type="ECO:0000256" key="1">
    <source>
        <dbReference type="SAM" id="MobiDB-lite"/>
    </source>
</evidence>
<dbReference type="EMBL" id="JAFIQS010000001">
    <property type="protein sequence ID" value="KAG5174139.1"/>
    <property type="molecule type" value="Genomic_DNA"/>
</dbReference>
<comment type="caution">
    <text evidence="2">The sequence shown here is derived from an EMBL/GenBank/DDBJ whole genome shotgun (WGS) entry which is preliminary data.</text>
</comment>
<evidence type="ECO:0008006" key="3">
    <source>
        <dbReference type="Google" id="ProtNLM"/>
    </source>
</evidence>
<dbReference type="AlphaFoldDB" id="A0A8H8CRH2"/>
<reference evidence="2" key="1">
    <citation type="submission" date="2021-02" db="EMBL/GenBank/DDBJ databases">
        <title>Psilocybe cubensis genome.</title>
        <authorList>
            <person name="Mckernan K.J."/>
            <person name="Crawford S."/>
            <person name="Trippe A."/>
            <person name="Kane L.T."/>
            <person name="Mclaughlin S."/>
        </authorList>
    </citation>
    <scope>NUCLEOTIDE SEQUENCE [LARGE SCALE GENOMIC DNA]</scope>
    <source>
        <strain evidence="2">MGC-MH-2018</strain>
    </source>
</reference>
<protein>
    <recommendedName>
        <fullName evidence="3">WW domain-containing protein</fullName>
    </recommendedName>
</protein>
<accession>A0A8H8CRH2</accession>